<comment type="caution">
    <text evidence="2">The sequence shown here is derived from an EMBL/GenBank/DDBJ whole genome shotgun (WGS) entry which is preliminary data.</text>
</comment>
<feature type="domain" description="SGNH hydrolase-type esterase" evidence="1">
    <location>
        <begin position="11"/>
        <end position="192"/>
    </location>
</feature>
<dbReference type="CDD" id="cd01834">
    <property type="entry name" value="SGNH_hydrolase_like_2"/>
    <property type="match status" value="1"/>
</dbReference>
<organism evidence="2 3">
    <name type="scientific">Halalkalibacter kiskunsagensis</name>
    <dbReference type="NCBI Taxonomy" id="1548599"/>
    <lineage>
        <taxon>Bacteria</taxon>
        <taxon>Bacillati</taxon>
        <taxon>Bacillota</taxon>
        <taxon>Bacilli</taxon>
        <taxon>Bacillales</taxon>
        <taxon>Bacillaceae</taxon>
        <taxon>Halalkalibacter</taxon>
    </lineage>
</organism>
<accession>A0ABV6KI98</accession>
<dbReference type="InterPro" id="IPR036514">
    <property type="entry name" value="SGNH_hydro_sf"/>
</dbReference>
<proteinExistence type="predicted"/>
<keyword evidence="3" id="KW-1185">Reference proteome</keyword>
<dbReference type="EC" id="3.1.-.-" evidence="2"/>
<dbReference type="Proteomes" id="UP001589838">
    <property type="component" value="Unassembled WGS sequence"/>
</dbReference>
<dbReference type="GO" id="GO:0016787">
    <property type="term" value="F:hydrolase activity"/>
    <property type="evidence" value="ECO:0007669"/>
    <property type="project" value="UniProtKB-KW"/>
</dbReference>
<dbReference type="SUPFAM" id="SSF52266">
    <property type="entry name" value="SGNH hydrolase"/>
    <property type="match status" value="1"/>
</dbReference>
<dbReference type="InterPro" id="IPR013830">
    <property type="entry name" value="SGNH_hydro"/>
</dbReference>
<dbReference type="InterPro" id="IPR051532">
    <property type="entry name" value="Ester_Hydrolysis_Enzymes"/>
</dbReference>
<dbReference type="EMBL" id="JBHLUX010000090">
    <property type="protein sequence ID" value="MFC0473029.1"/>
    <property type="molecule type" value="Genomic_DNA"/>
</dbReference>
<dbReference type="PANTHER" id="PTHR30383">
    <property type="entry name" value="THIOESTERASE 1/PROTEASE 1/LYSOPHOSPHOLIPASE L1"/>
    <property type="match status" value="1"/>
</dbReference>
<evidence type="ECO:0000313" key="2">
    <source>
        <dbReference type="EMBL" id="MFC0473029.1"/>
    </source>
</evidence>
<protein>
    <submittedName>
        <fullName evidence="2">SGNH/GDSL hydrolase family protein</fullName>
        <ecNumber evidence="2">3.1.-.-</ecNumber>
    </submittedName>
</protein>
<dbReference type="RefSeq" id="WP_335961187.1">
    <property type="nucleotide sequence ID" value="NZ_JAXBLX010000015.1"/>
</dbReference>
<evidence type="ECO:0000313" key="3">
    <source>
        <dbReference type="Proteomes" id="UP001589838"/>
    </source>
</evidence>
<keyword evidence="2" id="KW-0378">Hydrolase</keyword>
<sequence length="208" mass="24081">MRFNEGEKIILIGDSITDSGRRDDPERIGNGYVRLIRDYYLITEPKMQFQIINQGIGGDRVIDLEKRWKEDVLNHKPDWVSISIGINDVWRQLDRPEIDQVYPETFLEAYTKLLSSLKEETSAQVILMEPTIIEESIESAGNKMLAPYVDIVNRLADKYNAILVPTHQEFKEYLQNNPSNNLTTDGVHMNLIGDMLMARTWIKALQER</sequence>
<gene>
    <name evidence="2" type="ORF">ACFFHM_21675</name>
</gene>
<evidence type="ECO:0000259" key="1">
    <source>
        <dbReference type="Pfam" id="PF13472"/>
    </source>
</evidence>
<dbReference type="Pfam" id="PF13472">
    <property type="entry name" value="Lipase_GDSL_2"/>
    <property type="match status" value="1"/>
</dbReference>
<name>A0ABV6KI98_9BACI</name>
<reference evidence="2 3" key="1">
    <citation type="submission" date="2024-09" db="EMBL/GenBank/DDBJ databases">
        <authorList>
            <person name="Sun Q."/>
            <person name="Mori K."/>
        </authorList>
    </citation>
    <scope>NUCLEOTIDE SEQUENCE [LARGE SCALE GENOMIC DNA]</scope>
    <source>
        <strain evidence="2 3">NCAIM B.02610</strain>
    </source>
</reference>
<dbReference type="PANTHER" id="PTHR30383:SF5">
    <property type="entry name" value="SGNH HYDROLASE-TYPE ESTERASE DOMAIN-CONTAINING PROTEIN"/>
    <property type="match status" value="1"/>
</dbReference>
<dbReference type="Gene3D" id="3.40.50.1110">
    <property type="entry name" value="SGNH hydrolase"/>
    <property type="match status" value="1"/>
</dbReference>